<organism evidence="3 4">
    <name type="scientific">Pelagimonas varians</name>
    <dbReference type="NCBI Taxonomy" id="696760"/>
    <lineage>
        <taxon>Bacteria</taxon>
        <taxon>Pseudomonadati</taxon>
        <taxon>Pseudomonadota</taxon>
        <taxon>Alphaproteobacteria</taxon>
        <taxon>Rhodobacterales</taxon>
        <taxon>Roseobacteraceae</taxon>
        <taxon>Pelagimonas</taxon>
    </lineage>
</organism>
<dbReference type="EMBL" id="FXYH01000005">
    <property type="protein sequence ID" value="SMX39706.1"/>
    <property type="molecule type" value="Genomic_DNA"/>
</dbReference>
<dbReference type="InterPro" id="IPR012906">
    <property type="entry name" value="PaaX-like_N"/>
</dbReference>
<dbReference type="Pfam" id="PF07848">
    <property type="entry name" value="PaaX"/>
    <property type="match status" value="1"/>
</dbReference>
<dbReference type="GO" id="GO:0006351">
    <property type="term" value="P:DNA-templated transcription"/>
    <property type="evidence" value="ECO:0007669"/>
    <property type="project" value="InterPro"/>
</dbReference>
<dbReference type="Gene3D" id="1.10.10.10">
    <property type="entry name" value="Winged helix-like DNA-binding domain superfamily/Winged helix DNA-binding domain"/>
    <property type="match status" value="1"/>
</dbReference>
<evidence type="ECO:0000313" key="3">
    <source>
        <dbReference type="EMBL" id="SMX39706.1"/>
    </source>
</evidence>
<dbReference type="InterPro" id="IPR036390">
    <property type="entry name" value="WH_DNA-bd_sf"/>
</dbReference>
<protein>
    <submittedName>
        <fullName evidence="3">Transcriptional repressor PaaX</fullName>
    </submittedName>
</protein>
<name>A0A238KCE1_9RHOB</name>
<keyword evidence="4" id="KW-1185">Reference proteome</keyword>
<dbReference type="InterPro" id="IPR036388">
    <property type="entry name" value="WH-like_DNA-bd_sf"/>
</dbReference>
<dbReference type="Gene3D" id="1.20.58.1460">
    <property type="match status" value="1"/>
</dbReference>
<dbReference type="InterPro" id="IPR013225">
    <property type="entry name" value="PaaX_C"/>
</dbReference>
<dbReference type="PANTHER" id="PTHR30319:SF1">
    <property type="entry name" value="TRANSCRIPTIONAL REPRESSOR PAAX"/>
    <property type="match status" value="1"/>
</dbReference>
<dbReference type="InterPro" id="IPR011965">
    <property type="entry name" value="PaaX_trns_reg"/>
</dbReference>
<evidence type="ECO:0000259" key="1">
    <source>
        <dbReference type="Pfam" id="PF07848"/>
    </source>
</evidence>
<accession>A0A238KCE1</accession>
<dbReference type="RefSeq" id="WP_097804326.1">
    <property type="nucleotide sequence ID" value="NZ_FXYH01000005.1"/>
</dbReference>
<feature type="domain" description="Transcriptional repressor PaaX-like C-terminal" evidence="2">
    <location>
        <begin position="178"/>
        <end position="239"/>
    </location>
</feature>
<dbReference type="SUPFAM" id="SSF46785">
    <property type="entry name" value="Winged helix' DNA-binding domain"/>
    <property type="match status" value="1"/>
</dbReference>
<dbReference type="PIRSF" id="PIRSF020623">
    <property type="entry name" value="PaaX"/>
    <property type="match status" value="1"/>
</dbReference>
<evidence type="ECO:0000313" key="4">
    <source>
        <dbReference type="Proteomes" id="UP000220836"/>
    </source>
</evidence>
<feature type="domain" description="Transcriptional repressor PaaX-like N-terminal" evidence="1">
    <location>
        <begin position="20"/>
        <end position="85"/>
    </location>
</feature>
<dbReference type="Pfam" id="PF08223">
    <property type="entry name" value="PaaX_C"/>
    <property type="match status" value="1"/>
</dbReference>
<dbReference type="OrthoDB" id="2270427at2"/>
<dbReference type="PANTHER" id="PTHR30319">
    <property type="entry name" value="PHENYLACETIC ACID REGULATOR-RELATED TRANSCRIPTIONAL REPRESSOR"/>
    <property type="match status" value="1"/>
</dbReference>
<dbReference type="Proteomes" id="UP000220836">
    <property type="component" value="Unassembled WGS sequence"/>
</dbReference>
<dbReference type="AlphaFoldDB" id="A0A238KCE1"/>
<evidence type="ECO:0000259" key="2">
    <source>
        <dbReference type="Pfam" id="PF08223"/>
    </source>
</evidence>
<proteinExistence type="predicted"/>
<gene>
    <name evidence="3" type="primary">paaX</name>
    <name evidence="3" type="ORF">PEV8663_01833</name>
</gene>
<sequence>MDPLLPLITNLNADGRPRVWSLVITVFGDLVQHRGGRVQTVRLNQLLGRVGIESGALRTALSRLSRDGWVEGRKTGRTSSYKLTPSGVQEFGPATARIYAPPRKGPVQTWCFSLADAPGALRVAGGWLHINGAVSSKGFEITGTLGKHSGTAIWDGLATEHKEALNRLALDLLALTNADLPLIDAAAARILLIHRWRRIVLRYPEVPAEFFPKDFPVQALHQQVAATYHRLTPQTETWLDTAAGEMPAMPSAKTAQANRFGLS</sequence>
<reference evidence="3 4" key="1">
    <citation type="submission" date="2017-05" db="EMBL/GenBank/DDBJ databases">
        <authorList>
            <person name="Song R."/>
            <person name="Chenine A.L."/>
            <person name="Ruprecht R.M."/>
        </authorList>
    </citation>
    <scope>NUCLEOTIDE SEQUENCE [LARGE SCALE GENOMIC DNA]</scope>
    <source>
        <strain evidence="3 4">CECT 8663</strain>
    </source>
</reference>